<evidence type="ECO:0000313" key="2">
    <source>
        <dbReference type="EMBL" id="PHJ20186.1"/>
    </source>
</evidence>
<evidence type="ECO:0000256" key="1">
    <source>
        <dbReference type="SAM" id="SignalP"/>
    </source>
</evidence>
<dbReference type="GeneID" id="94429361"/>
<keyword evidence="3" id="KW-1185">Reference proteome</keyword>
<sequence length="76" mass="8263">MRGTQIFAFFQACIGLLRTGIVLSHSRDHFVRHILFQESSFRAGIARVSAMGYARGGMGGTQILGFSETCIGLLPT</sequence>
<feature type="chain" id="PRO_5013356204" evidence="1">
    <location>
        <begin position="25"/>
        <end position="76"/>
    </location>
</feature>
<evidence type="ECO:0000313" key="3">
    <source>
        <dbReference type="Proteomes" id="UP000221165"/>
    </source>
</evidence>
<reference evidence="2 3" key="1">
    <citation type="journal article" date="2017" name="Int. J. Parasitol.">
        <title>The genome of the protozoan parasite Cystoisospora suis and a reverse vaccinology approach to identify vaccine candidates.</title>
        <authorList>
            <person name="Palmieri N."/>
            <person name="Shrestha A."/>
            <person name="Ruttkowski B."/>
            <person name="Beck T."/>
            <person name="Vogl C."/>
            <person name="Tomley F."/>
            <person name="Blake D.P."/>
            <person name="Joachim A."/>
        </authorList>
    </citation>
    <scope>NUCLEOTIDE SEQUENCE [LARGE SCALE GENOMIC DNA]</scope>
    <source>
        <strain evidence="2 3">Wien I</strain>
    </source>
</reference>
<feature type="signal peptide" evidence="1">
    <location>
        <begin position="1"/>
        <end position="24"/>
    </location>
</feature>
<keyword evidence="1" id="KW-0732">Signal</keyword>
<feature type="non-terminal residue" evidence="2">
    <location>
        <position position="76"/>
    </location>
</feature>
<proteinExistence type="predicted"/>
<protein>
    <submittedName>
        <fullName evidence="2">Uncharacterized protein</fullName>
    </submittedName>
</protein>
<name>A0A2C6KW28_9APIC</name>
<dbReference type="VEuPathDB" id="ToxoDB:CSUI_005985"/>
<accession>A0A2C6KW28</accession>
<dbReference type="Proteomes" id="UP000221165">
    <property type="component" value="Unassembled WGS sequence"/>
</dbReference>
<dbReference type="AlphaFoldDB" id="A0A2C6KW28"/>
<gene>
    <name evidence="2" type="ORF">CSUI_005985</name>
</gene>
<comment type="caution">
    <text evidence="2">The sequence shown here is derived from an EMBL/GenBank/DDBJ whole genome shotgun (WGS) entry which is preliminary data.</text>
</comment>
<dbReference type="EMBL" id="MIGC01002974">
    <property type="protein sequence ID" value="PHJ20186.1"/>
    <property type="molecule type" value="Genomic_DNA"/>
</dbReference>
<dbReference type="RefSeq" id="XP_067921877.1">
    <property type="nucleotide sequence ID" value="XM_068066150.1"/>
</dbReference>
<organism evidence="2 3">
    <name type="scientific">Cystoisospora suis</name>
    <dbReference type="NCBI Taxonomy" id="483139"/>
    <lineage>
        <taxon>Eukaryota</taxon>
        <taxon>Sar</taxon>
        <taxon>Alveolata</taxon>
        <taxon>Apicomplexa</taxon>
        <taxon>Conoidasida</taxon>
        <taxon>Coccidia</taxon>
        <taxon>Eucoccidiorida</taxon>
        <taxon>Eimeriorina</taxon>
        <taxon>Sarcocystidae</taxon>
        <taxon>Cystoisospora</taxon>
    </lineage>
</organism>